<name>Q1QJI0_NITHX</name>
<keyword evidence="2" id="KW-1185">Reference proteome</keyword>
<evidence type="ECO:0000313" key="2">
    <source>
        <dbReference type="Proteomes" id="UP000001953"/>
    </source>
</evidence>
<dbReference type="PROSITE" id="PS51318">
    <property type="entry name" value="TAT"/>
    <property type="match status" value="1"/>
</dbReference>
<accession>Q1QJI0</accession>
<gene>
    <name evidence="1" type="ordered locus">Nham_2849</name>
</gene>
<sequence length="140" mass="15014">MARATDSNITSRRNFLVGAGIASAAIVTPLAVVAGVPVAADPIALLAAEFEAAWAASDEFFRNNPTGATNEDCERMFRSVCDLANRIADMKATTLDGLRLKARALMWCDEEVGFMDGNTTDERLARGIVHDLLDLKQANA</sequence>
<evidence type="ECO:0000313" key="1">
    <source>
        <dbReference type="EMBL" id="ABE63617.1"/>
    </source>
</evidence>
<protein>
    <submittedName>
        <fullName evidence="1">Twin-arginine translocation pathway signal</fullName>
    </submittedName>
</protein>
<dbReference type="OrthoDB" id="8269435at2"/>
<dbReference type="NCBIfam" id="TIGR01409">
    <property type="entry name" value="TAT_signal_seq"/>
    <property type="match status" value="1"/>
</dbReference>
<proteinExistence type="predicted"/>
<dbReference type="Proteomes" id="UP000001953">
    <property type="component" value="Chromosome"/>
</dbReference>
<dbReference type="InterPro" id="IPR019546">
    <property type="entry name" value="TAT_signal_bac_arc"/>
</dbReference>
<dbReference type="RefSeq" id="WP_011511281.1">
    <property type="nucleotide sequence ID" value="NC_007964.1"/>
</dbReference>
<dbReference type="KEGG" id="nha:Nham_2849"/>
<dbReference type="InterPro" id="IPR006311">
    <property type="entry name" value="TAT_signal"/>
</dbReference>
<reference evidence="1 2" key="1">
    <citation type="submission" date="2006-03" db="EMBL/GenBank/DDBJ databases">
        <title>Complete sequence of chromosome of Nitrobacter hamburgensis X14.</title>
        <authorList>
            <consortium name="US DOE Joint Genome Institute"/>
            <person name="Copeland A."/>
            <person name="Lucas S."/>
            <person name="Lapidus A."/>
            <person name="Barry K."/>
            <person name="Detter J.C."/>
            <person name="Glavina del Rio T."/>
            <person name="Hammon N."/>
            <person name="Israni S."/>
            <person name="Dalin E."/>
            <person name="Tice H."/>
            <person name="Pitluck S."/>
            <person name="Chain P."/>
            <person name="Malfatti S."/>
            <person name="Shin M."/>
            <person name="Vergez L."/>
            <person name="Schmutz J."/>
            <person name="Larimer F."/>
            <person name="Land M."/>
            <person name="Hauser L."/>
            <person name="Kyrpides N."/>
            <person name="Ivanova N."/>
            <person name="Ward B."/>
            <person name="Arp D."/>
            <person name="Klotz M."/>
            <person name="Stein L."/>
            <person name="O'Mullan G."/>
            <person name="Starkenburg S."/>
            <person name="Sayavedra L."/>
            <person name="Poret-Peterson A.T."/>
            <person name="Gentry M.E."/>
            <person name="Bruce D."/>
            <person name="Richardson P."/>
        </authorList>
    </citation>
    <scope>NUCLEOTIDE SEQUENCE [LARGE SCALE GENOMIC DNA]</scope>
    <source>
        <strain evidence="2">DSM 10229 / NCIMB 13809 / X14</strain>
    </source>
</reference>
<dbReference type="EMBL" id="CP000319">
    <property type="protein sequence ID" value="ABE63617.1"/>
    <property type="molecule type" value="Genomic_DNA"/>
</dbReference>
<organism evidence="1 2">
    <name type="scientific">Nitrobacter hamburgensis (strain DSM 10229 / NCIMB 13809 / X14)</name>
    <dbReference type="NCBI Taxonomy" id="323097"/>
    <lineage>
        <taxon>Bacteria</taxon>
        <taxon>Pseudomonadati</taxon>
        <taxon>Pseudomonadota</taxon>
        <taxon>Alphaproteobacteria</taxon>
        <taxon>Hyphomicrobiales</taxon>
        <taxon>Nitrobacteraceae</taxon>
        <taxon>Nitrobacter</taxon>
    </lineage>
</organism>
<dbReference type="AlphaFoldDB" id="Q1QJI0"/>
<dbReference type="HOGENOM" id="CLU_1833063_0_0_5"/>